<feature type="domain" description="Cupin type-2" evidence="1">
    <location>
        <begin position="63"/>
        <end position="116"/>
    </location>
</feature>
<accession>A0A1I2H9K8</accession>
<dbReference type="Pfam" id="PF07883">
    <property type="entry name" value="Cupin_2"/>
    <property type="match status" value="1"/>
</dbReference>
<evidence type="ECO:0000313" key="3">
    <source>
        <dbReference type="Proteomes" id="UP000198598"/>
    </source>
</evidence>
<protein>
    <submittedName>
        <fullName evidence="2">Cupin domain-containing protein</fullName>
    </submittedName>
</protein>
<keyword evidence="3" id="KW-1185">Reference proteome</keyword>
<dbReference type="SUPFAM" id="SSF51182">
    <property type="entry name" value="RmlC-like cupins"/>
    <property type="match status" value="1"/>
</dbReference>
<dbReference type="EMBL" id="FOLQ01000039">
    <property type="protein sequence ID" value="SFF26053.1"/>
    <property type="molecule type" value="Genomic_DNA"/>
</dbReference>
<reference evidence="2 3" key="1">
    <citation type="submission" date="2016-10" db="EMBL/GenBank/DDBJ databases">
        <authorList>
            <person name="de Groot N.N."/>
        </authorList>
    </citation>
    <scope>NUCLEOTIDE SEQUENCE [LARGE SCALE GENOMIC DNA]</scope>
    <source>
        <strain evidence="2 3">DSM 26130</strain>
    </source>
</reference>
<dbReference type="InterPro" id="IPR013096">
    <property type="entry name" value="Cupin_2"/>
</dbReference>
<sequence>MRPCSKGFNQVLSNVIPFMEAAPLTLLDIHELARAVTAPYANFSLASVNDHVVKVSIMTQPYEWHYHPNSDETFITMDGVLIIEMESETIELLPGQLFTIPRNILHRTRPKGERSVNLTIEHSQIQTVNRHRLS</sequence>
<dbReference type="InterPro" id="IPR014710">
    <property type="entry name" value="RmlC-like_jellyroll"/>
</dbReference>
<dbReference type="PANTHER" id="PTHR36114:SF1">
    <property type="entry name" value="16.7 KDA PROTEIN IN WHIE LOCUS"/>
    <property type="match status" value="1"/>
</dbReference>
<organism evidence="2 3">
    <name type="scientific">Spirosoma endophyticum</name>
    <dbReference type="NCBI Taxonomy" id="662367"/>
    <lineage>
        <taxon>Bacteria</taxon>
        <taxon>Pseudomonadati</taxon>
        <taxon>Bacteroidota</taxon>
        <taxon>Cytophagia</taxon>
        <taxon>Cytophagales</taxon>
        <taxon>Cytophagaceae</taxon>
        <taxon>Spirosoma</taxon>
    </lineage>
</organism>
<evidence type="ECO:0000259" key="1">
    <source>
        <dbReference type="Pfam" id="PF07883"/>
    </source>
</evidence>
<dbReference type="InterPro" id="IPR052044">
    <property type="entry name" value="PKS_Associated_Protein"/>
</dbReference>
<name>A0A1I2H9K8_9BACT</name>
<dbReference type="PANTHER" id="PTHR36114">
    <property type="entry name" value="16.7 KDA PROTEIN IN WHIE LOCUS"/>
    <property type="match status" value="1"/>
</dbReference>
<proteinExistence type="predicted"/>
<dbReference type="Gene3D" id="2.60.120.10">
    <property type="entry name" value="Jelly Rolls"/>
    <property type="match status" value="1"/>
</dbReference>
<gene>
    <name evidence="2" type="ORF">SAMN05216167_13922</name>
</gene>
<dbReference type="STRING" id="662367.SAMN05216167_13922"/>
<dbReference type="InterPro" id="IPR011051">
    <property type="entry name" value="RmlC_Cupin_sf"/>
</dbReference>
<dbReference type="Proteomes" id="UP000198598">
    <property type="component" value="Unassembled WGS sequence"/>
</dbReference>
<dbReference type="AlphaFoldDB" id="A0A1I2H9K8"/>
<evidence type="ECO:0000313" key="2">
    <source>
        <dbReference type="EMBL" id="SFF26053.1"/>
    </source>
</evidence>